<evidence type="ECO:0000313" key="2">
    <source>
        <dbReference type="Proteomes" id="UP000091857"/>
    </source>
</evidence>
<dbReference type="Proteomes" id="UP000091857">
    <property type="component" value="Chromosome 1"/>
</dbReference>
<dbReference type="EMBL" id="CM004387">
    <property type="protein sequence ID" value="OAY59240.1"/>
    <property type="molecule type" value="Genomic_DNA"/>
</dbReference>
<evidence type="ECO:0000313" key="1">
    <source>
        <dbReference type="EMBL" id="OAY59240.1"/>
    </source>
</evidence>
<reference evidence="2" key="1">
    <citation type="journal article" date="2016" name="Nat. Biotechnol.">
        <title>Sequencing wild and cultivated cassava and related species reveals extensive interspecific hybridization and genetic diversity.</title>
        <authorList>
            <person name="Bredeson J.V."/>
            <person name="Lyons J.B."/>
            <person name="Prochnik S.E."/>
            <person name="Wu G.A."/>
            <person name="Ha C.M."/>
            <person name="Edsinger-Gonzales E."/>
            <person name="Grimwood J."/>
            <person name="Schmutz J."/>
            <person name="Rabbi I.Y."/>
            <person name="Egesi C."/>
            <person name="Nauluvula P."/>
            <person name="Lebot V."/>
            <person name="Ndunguru J."/>
            <person name="Mkamilo G."/>
            <person name="Bart R.S."/>
            <person name="Setter T.L."/>
            <person name="Gleadow R.M."/>
            <person name="Kulakow P."/>
            <person name="Ferguson M.E."/>
            <person name="Rounsley S."/>
            <person name="Rokhsar D.S."/>
        </authorList>
    </citation>
    <scope>NUCLEOTIDE SEQUENCE [LARGE SCALE GENOMIC DNA]</scope>
    <source>
        <strain evidence="2">cv. AM560-2</strain>
    </source>
</reference>
<accession>A0A2C9WIA5</accession>
<proteinExistence type="predicted"/>
<name>A0A2C9WIA5_MANES</name>
<comment type="caution">
    <text evidence="1">The sequence shown here is derived from an EMBL/GenBank/DDBJ whole genome shotgun (WGS) entry which is preliminary data.</text>
</comment>
<dbReference type="Gramene" id="Manes.01G016100.1.v8.1">
    <property type="protein sequence ID" value="Manes.01G016100.1.v8.1.CDS"/>
    <property type="gene ID" value="Manes.01G016100.v8.1"/>
</dbReference>
<organism evidence="1 2">
    <name type="scientific">Manihot esculenta</name>
    <name type="common">Cassava</name>
    <name type="synonym">Jatropha manihot</name>
    <dbReference type="NCBI Taxonomy" id="3983"/>
    <lineage>
        <taxon>Eukaryota</taxon>
        <taxon>Viridiplantae</taxon>
        <taxon>Streptophyta</taxon>
        <taxon>Embryophyta</taxon>
        <taxon>Tracheophyta</taxon>
        <taxon>Spermatophyta</taxon>
        <taxon>Magnoliopsida</taxon>
        <taxon>eudicotyledons</taxon>
        <taxon>Gunneridae</taxon>
        <taxon>Pentapetalae</taxon>
        <taxon>rosids</taxon>
        <taxon>fabids</taxon>
        <taxon>Malpighiales</taxon>
        <taxon>Euphorbiaceae</taxon>
        <taxon>Crotonoideae</taxon>
        <taxon>Manihoteae</taxon>
        <taxon>Manihot</taxon>
    </lineage>
</organism>
<gene>
    <name evidence="1" type="ORF">MANES_01G016100v8</name>
</gene>
<protein>
    <submittedName>
        <fullName evidence="1">Uncharacterized protein</fullName>
    </submittedName>
</protein>
<sequence>MYLNESATIIILKILAYQRLVVLFPLSSFLFFLESSSLVLCYPQSLPPPSTQWRLPSMPESLESFFSVFLLCMQASKPFRTKLQREIFFRYTSWWTRSRRFSLLFIGSRLDSLRRATSLCLLVP</sequence>
<keyword evidence="2" id="KW-1185">Reference proteome</keyword>
<dbReference type="AlphaFoldDB" id="A0A2C9WIA5"/>